<keyword evidence="12" id="KW-1185">Reference proteome</keyword>
<feature type="compositionally biased region" description="Acidic residues" evidence="9">
    <location>
        <begin position="217"/>
        <end position="232"/>
    </location>
</feature>
<feature type="region of interest" description="Disordered" evidence="9">
    <location>
        <begin position="214"/>
        <end position="257"/>
    </location>
</feature>
<feature type="binding site" evidence="7">
    <location>
        <position position="37"/>
    </location>
    <ligand>
        <name>ATP</name>
        <dbReference type="ChEBI" id="CHEBI:30616"/>
    </ligand>
</feature>
<evidence type="ECO:0000256" key="4">
    <source>
        <dbReference type="ARBA" id="ARBA00022741"/>
    </source>
</evidence>
<dbReference type="FunFam" id="3.40.50.11260:FF:000001">
    <property type="entry name" value="Heat shock protein 90 alpha"/>
    <property type="match status" value="1"/>
</dbReference>
<feature type="region of interest" description="Disordered" evidence="9">
    <location>
        <begin position="677"/>
        <end position="705"/>
    </location>
</feature>
<dbReference type="InterPro" id="IPR001404">
    <property type="entry name" value="Hsp90_fam"/>
</dbReference>
<evidence type="ECO:0000256" key="2">
    <source>
        <dbReference type="ARBA" id="ARBA00008239"/>
    </source>
</evidence>
<name>A0A1L9SCL7_9EURO</name>
<dbReference type="GO" id="GO:0005524">
    <property type="term" value="F:ATP binding"/>
    <property type="evidence" value="ECO:0007669"/>
    <property type="project" value="UniProtKB-KW"/>
</dbReference>
<dbReference type="PIRSF" id="PIRSF002583">
    <property type="entry name" value="Hsp90"/>
    <property type="match status" value="1"/>
</dbReference>
<dbReference type="VEuPathDB" id="FungiDB:ASPZODRAFT_144202"/>
<dbReference type="GO" id="GO:0140662">
    <property type="term" value="F:ATP-dependent protein folding chaperone"/>
    <property type="evidence" value="ECO:0007669"/>
    <property type="project" value="InterPro"/>
</dbReference>
<dbReference type="InterPro" id="IPR036890">
    <property type="entry name" value="HATPase_C_sf"/>
</dbReference>
<comment type="subcellular location">
    <subcellularLocation>
        <location evidence="1">Cytoplasm</location>
    </subcellularLocation>
</comment>
<dbReference type="STRING" id="1073090.A0A1L9SCL7"/>
<dbReference type="InterPro" id="IPR020568">
    <property type="entry name" value="Ribosomal_Su5_D2-typ_SF"/>
</dbReference>
<dbReference type="PRINTS" id="PR00775">
    <property type="entry name" value="HEATSHOCK90"/>
</dbReference>
<evidence type="ECO:0000256" key="8">
    <source>
        <dbReference type="SAM" id="Coils"/>
    </source>
</evidence>
<dbReference type="HAMAP" id="MF_00505">
    <property type="entry name" value="HSP90"/>
    <property type="match status" value="1"/>
</dbReference>
<keyword evidence="3" id="KW-0963">Cytoplasm</keyword>
<sequence length="705" mass="80675">MSAETFEFQAEISQLLSLIINTVYSNKEIFLRELISNASDALDKIRYESLSDPSKLDSCKDLRIDIIPDKENKTLTIRDTGIGMTKADLINNLGTIARSGTKQFMEALTAGADISMIGQFGVGFYSAYLVADKVTFISKHNDDEQYIWESAAGGTFTLTQDTEGEPLGRGSKIILHLKEEQLDYLNESRIKEVVRKHSEFISYPIYLHVLKETEKEVPDEDAEEETKVEEEGEEKKPKIEEVDDEEEEKKEKKTKKIKESKIEEEELNKTKPIWTRNPADITQEEYAAFYKSLSNDWEDHLAVKHFSVEGQLEFRAVLFIPKRAPFDLFETKKTKNNIKLYVRRVFITDDATDLIPEWLSFIKGVVDSEDLPLNLSRETLQQNKIMKVIKKNIVKKTLELFQEISEDREQFDKFYSAFSKNIKLGIHEDAQNRPALAKLLRFQSTKSGDEATSLTDYVTRMQEHQKQIYYITGESIKAVAKSPFLDTLKQKDFEVLFLVDPIDEYAFTQLKEFDGKKLVDITKDFELEETEEEKAEREKEEKEFEDLAKSLKNILGEKVEKVVVSHKLVGAPCAIRTGQFGWSANMERIMKAQALRDTSMSSYMSSKKTFEISPKSPIIKELKKKVETDGENDRTVKSITQLLFETSLLVSGFTIDEPASFSERIHKLVSLGLNIDEEAEVPEDKPAEEPVTAEVTGESAMEEVD</sequence>
<dbReference type="AlphaFoldDB" id="A0A1L9SCL7"/>
<gene>
    <name evidence="11" type="ORF">ASPZODRAFT_144202</name>
</gene>
<feature type="binding site" evidence="7">
    <location>
        <position position="377"/>
    </location>
    <ligand>
        <name>ATP</name>
        <dbReference type="ChEBI" id="CHEBI:30616"/>
    </ligand>
</feature>
<evidence type="ECO:0000256" key="3">
    <source>
        <dbReference type="ARBA" id="ARBA00022490"/>
    </source>
</evidence>
<dbReference type="GO" id="GO:0005737">
    <property type="term" value="C:cytoplasm"/>
    <property type="evidence" value="ECO:0007669"/>
    <property type="project" value="UniProtKB-SubCell"/>
</dbReference>
<comment type="similarity">
    <text evidence="2">Belongs to the heat shock protein 90 family.</text>
</comment>
<dbReference type="Proteomes" id="UP000184188">
    <property type="component" value="Unassembled WGS sequence"/>
</dbReference>
<dbReference type="FunFam" id="3.30.565.10:FF:000001">
    <property type="entry name" value="Heat shock protein HSP 90-alpha"/>
    <property type="match status" value="1"/>
</dbReference>
<dbReference type="SMART" id="SM00387">
    <property type="entry name" value="HATPase_c"/>
    <property type="match status" value="1"/>
</dbReference>
<evidence type="ECO:0000256" key="5">
    <source>
        <dbReference type="ARBA" id="ARBA00022840"/>
    </source>
</evidence>
<keyword evidence="8" id="KW-0175">Coiled coil</keyword>
<dbReference type="SUPFAM" id="SSF55874">
    <property type="entry name" value="ATPase domain of HSP90 chaperone/DNA topoisomerase II/histidine kinase"/>
    <property type="match status" value="1"/>
</dbReference>
<keyword evidence="6" id="KW-0143">Chaperone</keyword>
<reference evidence="12" key="1">
    <citation type="journal article" date="2017" name="Genome Biol.">
        <title>Comparative genomics reveals high biological diversity and specific adaptations in the industrially and medically important fungal genus Aspergillus.</title>
        <authorList>
            <person name="de Vries R.P."/>
            <person name="Riley R."/>
            <person name="Wiebenga A."/>
            <person name="Aguilar-Osorio G."/>
            <person name="Amillis S."/>
            <person name="Uchima C.A."/>
            <person name="Anderluh G."/>
            <person name="Asadollahi M."/>
            <person name="Askin M."/>
            <person name="Barry K."/>
            <person name="Battaglia E."/>
            <person name="Bayram O."/>
            <person name="Benocci T."/>
            <person name="Braus-Stromeyer S.A."/>
            <person name="Caldana C."/>
            <person name="Canovas D."/>
            <person name="Cerqueira G.C."/>
            <person name="Chen F."/>
            <person name="Chen W."/>
            <person name="Choi C."/>
            <person name="Clum A."/>
            <person name="Dos Santos R.A."/>
            <person name="Damasio A.R."/>
            <person name="Diallinas G."/>
            <person name="Emri T."/>
            <person name="Fekete E."/>
            <person name="Flipphi M."/>
            <person name="Freyberg S."/>
            <person name="Gallo A."/>
            <person name="Gournas C."/>
            <person name="Habgood R."/>
            <person name="Hainaut M."/>
            <person name="Harispe M.L."/>
            <person name="Henrissat B."/>
            <person name="Hilden K.S."/>
            <person name="Hope R."/>
            <person name="Hossain A."/>
            <person name="Karabika E."/>
            <person name="Karaffa L."/>
            <person name="Karanyi Z."/>
            <person name="Krasevec N."/>
            <person name="Kuo A."/>
            <person name="Kusch H."/>
            <person name="LaButti K."/>
            <person name="Lagendijk E.L."/>
            <person name="Lapidus A."/>
            <person name="Levasseur A."/>
            <person name="Lindquist E."/>
            <person name="Lipzen A."/>
            <person name="Logrieco A.F."/>
            <person name="MacCabe A."/>
            <person name="Maekelae M.R."/>
            <person name="Malavazi I."/>
            <person name="Melin P."/>
            <person name="Meyer V."/>
            <person name="Mielnichuk N."/>
            <person name="Miskei M."/>
            <person name="Molnar A.P."/>
            <person name="Mule G."/>
            <person name="Ngan C.Y."/>
            <person name="Orejas M."/>
            <person name="Orosz E."/>
            <person name="Ouedraogo J.P."/>
            <person name="Overkamp K.M."/>
            <person name="Park H.-S."/>
            <person name="Perrone G."/>
            <person name="Piumi F."/>
            <person name="Punt P.J."/>
            <person name="Ram A.F."/>
            <person name="Ramon A."/>
            <person name="Rauscher S."/>
            <person name="Record E."/>
            <person name="Riano-Pachon D.M."/>
            <person name="Robert V."/>
            <person name="Roehrig J."/>
            <person name="Ruller R."/>
            <person name="Salamov A."/>
            <person name="Salih N.S."/>
            <person name="Samson R.A."/>
            <person name="Sandor E."/>
            <person name="Sanguinetti M."/>
            <person name="Schuetze T."/>
            <person name="Sepcic K."/>
            <person name="Shelest E."/>
            <person name="Sherlock G."/>
            <person name="Sophianopoulou V."/>
            <person name="Squina F.M."/>
            <person name="Sun H."/>
            <person name="Susca A."/>
            <person name="Todd R.B."/>
            <person name="Tsang A."/>
            <person name="Unkles S.E."/>
            <person name="van de Wiele N."/>
            <person name="van Rossen-Uffink D."/>
            <person name="Oliveira J.V."/>
            <person name="Vesth T.C."/>
            <person name="Visser J."/>
            <person name="Yu J.-H."/>
            <person name="Zhou M."/>
            <person name="Andersen M.R."/>
            <person name="Archer D.B."/>
            <person name="Baker S.E."/>
            <person name="Benoit I."/>
            <person name="Brakhage A.A."/>
            <person name="Braus G.H."/>
            <person name="Fischer R."/>
            <person name="Frisvad J.C."/>
            <person name="Goldman G.H."/>
            <person name="Houbraken J."/>
            <person name="Oakley B."/>
            <person name="Pocsi I."/>
            <person name="Scazzocchio C."/>
            <person name="Seiboth B."/>
            <person name="vanKuyk P.A."/>
            <person name="Wortman J."/>
            <person name="Dyer P.S."/>
            <person name="Grigoriev I.V."/>
        </authorList>
    </citation>
    <scope>NUCLEOTIDE SEQUENCE [LARGE SCALE GENOMIC DNA]</scope>
    <source>
        <strain evidence="12">CBS 506.65</strain>
    </source>
</reference>
<organism evidence="11 12">
    <name type="scientific">Penicilliopsis zonata CBS 506.65</name>
    <dbReference type="NCBI Taxonomy" id="1073090"/>
    <lineage>
        <taxon>Eukaryota</taxon>
        <taxon>Fungi</taxon>
        <taxon>Dikarya</taxon>
        <taxon>Ascomycota</taxon>
        <taxon>Pezizomycotina</taxon>
        <taxon>Eurotiomycetes</taxon>
        <taxon>Eurotiomycetidae</taxon>
        <taxon>Eurotiales</taxon>
        <taxon>Aspergillaceae</taxon>
        <taxon>Penicilliopsis</taxon>
    </lineage>
</organism>
<evidence type="ECO:0000259" key="10">
    <source>
        <dbReference type="SMART" id="SM00387"/>
    </source>
</evidence>
<dbReference type="PROSITE" id="PS00298">
    <property type="entry name" value="HSP90"/>
    <property type="match status" value="1"/>
</dbReference>
<feature type="binding site" evidence="7">
    <location>
        <position position="79"/>
    </location>
    <ligand>
        <name>ATP</name>
        <dbReference type="ChEBI" id="CHEBI:30616"/>
    </ligand>
</feature>
<feature type="coiled-coil region" evidence="8">
    <location>
        <begin position="518"/>
        <end position="557"/>
    </location>
</feature>
<dbReference type="GO" id="GO:0051082">
    <property type="term" value="F:unfolded protein binding"/>
    <property type="evidence" value="ECO:0007669"/>
    <property type="project" value="EnsemblFungi"/>
</dbReference>
<dbReference type="Gene3D" id="3.30.230.80">
    <property type="match status" value="1"/>
</dbReference>
<evidence type="ECO:0000313" key="12">
    <source>
        <dbReference type="Proteomes" id="UP000184188"/>
    </source>
</evidence>
<dbReference type="CDD" id="cd16927">
    <property type="entry name" value="HATPase_Hsp90-like"/>
    <property type="match status" value="1"/>
</dbReference>
<dbReference type="NCBIfam" id="NF003555">
    <property type="entry name" value="PRK05218.1"/>
    <property type="match status" value="1"/>
</dbReference>
<dbReference type="PANTHER" id="PTHR11528">
    <property type="entry name" value="HEAT SHOCK PROTEIN 90 FAMILY MEMBER"/>
    <property type="match status" value="1"/>
</dbReference>
<evidence type="ECO:0000256" key="1">
    <source>
        <dbReference type="ARBA" id="ARBA00004496"/>
    </source>
</evidence>
<dbReference type="EMBL" id="KV878346">
    <property type="protein sequence ID" value="OJJ44869.1"/>
    <property type="molecule type" value="Genomic_DNA"/>
</dbReference>
<dbReference type="Gene3D" id="1.20.120.790">
    <property type="entry name" value="Heat shock protein 90, C-terminal domain"/>
    <property type="match status" value="1"/>
</dbReference>
<feature type="binding site" evidence="7">
    <location>
        <position position="33"/>
    </location>
    <ligand>
        <name>ATP</name>
        <dbReference type="ChEBI" id="CHEBI:30616"/>
    </ligand>
</feature>
<dbReference type="Pfam" id="PF13589">
    <property type="entry name" value="HATPase_c_3"/>
    <property type="match status" value="1"/>
</dbReference>
<feature type="binding site" evidence="7">
    <location>
        <position position="84"/>
    </location>
    <ligand>
        <name>ATP</name>
        <dbReference type="ChEBI" id="CHEBI:30616"/>
    </ligand>
</feature>
<dbReference type="InterPro" id="IPR003594">
    <property type="entry name" value="HATPase_dom"/>
</dbReference>
<feature type="binding site" evidence="7">
    <location>
        <begin position="99"/>
        <end position="100"/>
    </location>
    <ligand>
        <name>ATP</name>
        <dbReference type="ChEBI" id="CHEBI:30616"/>
    </ligand>
</feature>
<dbReference type="GeneID" id="34611455"/>
<protein>
    <recommendedName>
        <fullName evidence="10">Histidine kinase/HSP90-like ATPase domain-containing protein</fullName>
    </recommendedName>
</protein>
<evidence type="ECO:0000256" key="9">
    <source>
        <dbReference type="SAM" id="MobiDB-lite"/>
    </source>
</evidence>
<dbReference type="SUPFAM" id="SSF54211">
    <property type="entry name" value="Ribosomal protein S5 domain 2-like"/>
    <property type="match status" value="1"/>
</dbReference>
<feature type="binding site" evidence="7">
    <location>
        <position position="92"/>
    </location>
    <ligand>
        <name>ATP</name>
        <dbReference type="ChEBI" id="CHEBI:30616"/>
    </ligand>
</feature>
<evidence type="ECO:0000256" key="6">
    <source>
        <dbReference type="ARBA" id="ARBA00023186"/>
    </source>
</evidence>
<proteinExistence type="inferred from homology"/>
<dbReference type="SUPFAM" id="SSF110942">
    <property type="entry name" value="HSP90 C-terminal domain"/>
    <property type="match status" value="1"/>
</dbReference>
<dbReference type="GO" id="GO:0016887">
    <property type="term" value="F:ATP hydrolysis activity"/>
    <property type="evidence" value="ECO:0007669"/>
    <property type="project" value="EnsemblFungi"/>
</dbReference>
<dbReference type="RefSeq" id="XP_022579379.1">
    <property type="nucleotide sequence ID" value="XM_022724990.1"/>
</dbReference>
<keyword evidence="4 7" id="KW-0547">Nucleotide-binding</keyword>
<dbReference type="FunFam" id="1.20.120.790:FF:000001">
    <property type="entry name" value="Heat shock protein 90 alpha"/>
    <property type="match status" value="1"/>
</dbReference>
<keyword evidence="5 7" id="KW-0067">ATP-binding</keyword>
<dbReference type="Pfam" id="PF00183">
    <property type="entry name" value="HSP90"/>
    <property type="match status" value="1"/>
</dbReference>
<dbReference type="OrthoDB" id="28737at2759"/>
<evidence type="ECO:0000313" key="11">
    <source>
        <dbReference type="EMBL" id="OJJ44869.1"/>
    </source>
</evidence>
<evidence type="ECO:0000256" key="7">
    <source>
        <dbReference type="PIRSR" id="PIRSR002583-1"/>
    </source>
</evidence>
<accession>A0A1L9SCL7</accession>
<dbReference type="InterPro" id="IPR037196">
    <property type="entry name" value="HSP90_C"/>
</dbReference>
<dbReference type="Gene3D" id="3.30.565.10">
    <property type="entry name" value="Histidine kinase-like ATPase, C-terminal domain"/>
    <property type="match status" value="1"/>
</dbReference>
<dbReference type="GO" id="GO:0140453">
    <property type="term" value="C:protein aggregate center"/>
    <property type="evidence" value="ECO:0007669"/>
    <property type="project" value="EnsemblFungi"/>
</dbReference>
<dbReference type="InterPro" id="IPR020575">
    <property type="entry name" value="Hsp90_N"/>
</dbReference>
<dbReference type="InterPro" id="IPR019805">
    <property type="entry name" value="Heat_shock_protein_90_CS"/>
</dbReference>
<dbReference type="Gene3D" id="3.40.50.11260">
    <property type="match status" value="1"/>
</dbReference>
<feature type="domain" description="Histidine kinase/HSP90-like ATPase" evidence="10">
    <location>
        <begin position="26"/>
        <end position="181"/>
    </location>
</feature>
<dbReference type="FunFam" id="3.30.230.80:FF:000001">
    <property type="entry name" value="Heat shock protein 90 alpha"/>
    <property type="match status" value="1"/>
</dbReference>
<feature type="binding site" evidence="7">
    <location>
        <begin position="119"/>
        <end position="124"/>
    </location>
    <ligand>
        <name>ATP</name>
        <dbReference type="ChEBI" id="CHEBI:30616"/>
    </ligand>
</feature>